<evidence type="ECO:0000256" key="9">
    <source>
        <dbReference type="ARBA" id="ARBA00048605"/>
    </source>
</evidence>
<feature type="active site" evidence="10">
    <location>
        <position position="479"/>
    </location>
</feature>
<evidence type="ECO:0000313" key="15">
    <source>
        <dbReference type="EMBL" id="KIM34447.1"/>
    </source>
</evidence>
<dbReference type="PANTHER" id="PTHR11742">
    <property type="entry name" value="MANNOSYL-OLIGOSACCHARIDE ALPHA-1,2-MANNOSIDASE-RELATED"/>
    <property type="match status" value="1"/>
</dbReference>
<reference evidence="16" key="2">
    <citation type="submission" date="2015-01" db="EMBL/GenBank/DDBJ databases">
        <title>Evolutionary Origins and Diversification of the Mycorrhizal Mutualists.</title>
        <authorList>
            <consortium name="DOE Joint Genome Institute"/>
            <consortium name="Mycorrhizal Genomics Consortium"/>
            <person name="Kohler A."/>
            <person name="Kuo A."/>
            <person name="Nagy L.G."/>
            <person name="Floudas D."/>
            <person name="Copeland A."/>
            <person name="Barry K.W."/>
            <person name="Cichocki N."/>
            <person name="Veneault-Fourrey C."/>
            <person name="LaButti K."/>
            <person name="Lindquist E.A."/>
            <person name="Lipzen A."/>
            <person name="Lundell T."/>
            <person name="Morin E."/>
            <person name="Murat C."/>
            <person name="Riley R."/>
            <person name="Ohm R."/>
            <person name="Sun H."/>
            <person name="Tunlid A."/>
            <person name="Henrissat B."/>
            <person name="Grigoriev I.V."/>
            <person name="Hibbett D.S."/>
            <person name="Martin F."/>
        </authorList>
    </citation>
    <scope>NUCLEOTIDE SEQUENCE [LARGE SCALE GENOMIC DNA]</scope>
    <source>
        <strain evidence="16">MAFF 305830</strain>
    </source>
</reference>
<evidence type="ECO:0000256" key="4">
    <source>
        <dbReference type="ARBA" id="ARBA00022723"/>
    </source>
</evidence>
<dbReference type="PANTHER" id="PTHR11742:SF55">
    <property type="entry name" value="ENDOPLASMIC RETICULUM MANNOSYL-OLIGOSACCHARIDE 1,2-ALPHA-MANNOSIDASE"/>
    <property type="match status" value="1"/>
</dbReference>
<evidence type="ECO:0000256" key="14">
    <source>
        <dbReference type="SAM" id="Phobius"/>
    </source>
</evidence>
<feature type="transmembrane region" description="Helical" evidence="14">
    <location>
        <begin position="32"/>
        <end position="52"/>
    </location>
</feature>
<keyword evidence="4 11" id="KW-0479">Metal-binding</keyword>
<dbReference type="SUPFAM" id="SSF48225">
    <property type="entry name" value="Seven-hairpin glycosidases"/>
    <property type="match status" value="1"/>
</dbReference>
<dbReference type="EC" id="3.2.1.-" evidence="13"/>
<dbReference type="STRING" id="933852.A0A0C2Y013"/>
<keyword evidence="16" id="KW-1185">Reference proteome</keyword>
<accession>A0A0C2Y013</accession>
<keyword evidence="14" id="KW-0812">Transmembrane</keyword>
<keyword evidence="14" id="KW-0472">Membrane</keyword>
<comment type="catalytic activity">
    <reaction evidence="8">
        <text>N(4)-(alpha-D-Man-(1-&gt;2)-alpha-D-Man-(1-&gt;2)-alpha-D-Man-(1-&gt;3)-[alpha-D-Man-(1-&gt;3)-[alpha-D-Man-(1-&gt;2)-alpha-D-Man-(1-&gt;6)]-alpha-D-Man-(1-&gt;6)]-beta-D-Man-(1-&gt;4)-beta-D-GlcNAc-(1-&gt;4)-beta-D-GlcNAc)-L-asparaginyl-[protein] (N-glucan mannose isomer 8A1,2,3B1,3) + 3 H2O = N(4)-(alpha-D-Man-(1-&gt;3)-[alpha-D-Man-(1-&gt;3)-[alpha-D-Man-(1-&gt;6)]-alpha-D-Man-(1-&gt;6)]-beta-D-Man-(1-&gt;4)-beta-D-GlcNAc-(1-&gt;4)-beta-D-GlcNAc)-L-asparaginyl-[protein] (N-glucan mannose isomer 5A1,2) + 3 beta-D-mannose</text>
        <dbReference type="Rhea" id="RHEA:56028"/>
        <dbReference type="Rhea" id="RHEA-COMP:14358"/>
        <dbReference type="Rhea" id="RHEA-COMP:14367"/>
        <dbReference type="ChEBI" id="CHEBI:15377"/>
        <dbReference type="ChEBI" id="CHEBI:28563"/>
        <dbReference type="ChEBI" id="CHEBI:59087"/>
        <dbReference type="ChEBI" id="CHEBI:60628"/>
        <dbReference type="EC" id="3.2.1.113"/>
    </reaction>
</comment>
<dbReference type="GO" id="GO:0004571">
    <property type="term" value="F:mannosyl-oligosaccharide 1,2-alpha-mannosidase activity"/>
    <property type="evidence" value="ECO:0007669"/>
    <property type="project" value="UniProtKB-EC"/>
</dbReference>
<proteinExistence type="inferred from homology"/>
<evidence type="ECO:0000256" key="10">
    <source>
        <dbReference type="PIRSR" id="PIRSR601382-1"/>
    </source>
</evidence>
<keyword evidence="7 12" id="KW-1015">Disulfide bond</keyword>
<comment type="catalytic activity">
    <reaction evidence="9">
        <text>N(4)-(alpha-D-Man-(1-&gt;2)-alpha-D-Man-(1-&gt;2)-alpha-D-Man-(1-&gt;3)-[alpha-D-Man-(1-&gt;2)-alpha-D-Man-(1-&gt;3)-[alpha-D-Man-(1-&gt;2)-alpha-D-Man-(1-&gt;6)]-alpha-D-Man-(1-&gt;6)]-beta-D-Man-(1-&gt;4)-beta-D-GlcNAc-(1-&gt;4)-beta-D-GlcNAc)-L-asparaginyl-[protein] (N-glucan mannose isomer 9A1,2,3B1,2,3) + 4 H2O = N(4)-(alpha-D-Man-(1-&gt;3)-[alpha-D-Man-(1-&gt;3)-[alpha-D-Man-(1-&gt;6)]-alpha-D-Man-(1-&gt;6)]-beta-D-Man-(1-&gt;4)-beta-D-GlcNAc-(1-&gt;4)-beta-D-GlcNAc)-L-asparaginyl-[protein] (N-glucan mannose isomer 5A1,2) + 4 beta-D-mannose</text>
        <dbReference type="Rhea" id="RHEA:56008"/>
        <dbReference type="Rhea" id="RHEA-COMP:14356"/>
        <dbReference type="Rhea" id="RHEA-COMP:14367"/>
        <dbReference type="ChEBI" id="CHEBI:15377"/>
        <dbReference type="ChEBI" id="CHEBI:28563"/>
        <dbReference type="ChEBI" id="CHEBI:59087"/>
        <dbReference type="ChEBI" id="CHEBI:139493"/>
        <dbReference type="EC" id="3.2.1.113"/>
    </reaction>
</comment>
<comment type="similarity">
    <text evidence="3 13">Belongs to the glycosyl hydrolase 47 family.</text>
</comment>
<feature type="binding site" evidence="11">
    <location>
        <position position="567"/>
    </location>
    <ligand>
        <name>Ca(2+)</name>
        <dbReference type="ChEBI" id="CHEBI:29108"/>
    </ligand>
</feature>
<dbReference type="GO" id="GO:0005509">
    <property type="term" value="F:calcium ion binding"/>
    <property type="evidence" value="ECO:0007669"/>
    <property type="project" value="InterPro"/>
</dbReference>
<dbReference type="PRINTS" id="PR00747">
    <property type="entry name" value="GLYHDRLASE47"/>
</dbReference>
<dbReference type="GO" id="GO:0036503">
    <property type="term" value="P:ERAD pathway"/>
    <property type="evidence" value="ECO:0007669"/>
    <property type="project" value="UniProtKB-ARBA"/>
</dbReference>
<dbReference type="HOGENOM" id="CLU_003818_0_2_1"/>
<dbReference type="InterPro" id="IPR036026">
    <property type="entry name" value="Seven-hairpin_glycosidases"/>
</dbReference>
<dbReference type="GO" id="GO:0005975">
    <property type="term" value="P:carbohydrate metabolic process"/>
    <property type="evidence" value="ECO:0007669"/>
    <property type="project" value="InterPro"/>
</dbReference>
<feature type="disulfide bond" evidence="12">
    <location>
        <begin position="362"/>
        <end position="397"/>
    </location>
</feature>
<keyword evidence="5 13" id="KW-0378">Hydrolase</keyword>
<evidence type="ECO:0000256" key="7">
    <source>
        <dbReference type="ARBA" id="ARBA00023157"/>
    </source>
</evidence>
<reference evidence="15 16" key="1">
    <citation type="submission" date="2014-04" db="EMBL/GenBank/DDBJ databases">
        <authorList>
            <consortium name="DOE Joint Genome Institute"/>
            <person name="Kuo A."/>
            <person name="Zuccaro A."/>
            <person name="Kohler A."/>
            <person name="Nagy L.G."/>
            <person name="Floudas D."/>
            <person name="Copeland A."/>
            <person name="Barry K.W."/>
            <person name="Cichocki N."/>
            <person name="Veneault-Fourrey C."/>
            <person name="LaButti K."/>
            <person name="Lindquist E.A."/>
            <person name="Lipzen A."/>
            <person name="Lundell T."/>
            <person name="Morin E."/>
            <person name="Murat C."/>
            <person name="Sun H."/>
            <person name="Tunlid A."/>
            <person name="Henrissat B."/>
            <person name="Grigoriev I.V."/>
            <person name="Hibbett D.S."/>
            <person name="Martin F."/>
            <person name="Nordberg H.P."/>
            <person name="Cantor M.N."/>
            <person name="Hua S.X."/>
        </authorList>
    </citation>
    <scope>NUCLEOTIDE SEQUENCE [LARGE SCALE GENOMIC DNA]</scope>
    <source>
        <strain evidence="15 16">MAFF 305830</strain>
    </source>
</reference>
<feature type="active site" description="Proton donor" evidence="10">
    <location>
        <position position="411"/>
    </location>
</feature>
<dbReference type="Proteomes" id="UP000054097">
    <property type="component" value="Unassembled WGS sequence"/>
</dbReference>
<gene>
    <name evidence="15" type="ORF">M408DRAFT_96093</name>
</gene>
<name>A0A0C2Y013_SERVB</name>
<organism evidence="15 16">
    <name type="scientific">Serendipita vermifera MAFF 305830</name>
    <dbReference type="NCBI Taxonomy" id="933852"/>
    <lineage>
        <taxon>Eukaryota</taxon>
        <taxon>Fungi</taxon>
        <taxon>Dikarya</taxon>
        <taxon>Basidiomycota</taxon>
        <taxon>Agaricomycotina</taxon>
        <taxon>Agaricomycetes</taxon>
        <taxon>Sebacinales</taxon>
        <taxon>Serendipitaceae</taxon>
        <taxon>Serendipita</taxon>
    </lineage>
</organism>
<keyword evidence="13" id="KW-0326">Glycosidase</keyword>
<evidence type="ECO:0000256" key="1">
    <source>
        <dbReference type="ARBA" id="ARBA00001913"/>
    </source>
</evidence>
<dbReference type="Gene3D" id="1.50.10.10">
    <property type="match status" value="1"/>
</dbReference>
<feature type="active site" evidence="10">
    <location>
        <position position="298"/>
    </location>
</feature>
<sequence length="594" mass="68262">MDEGTGDSLLGWEPRRGVTRKSTLILYLRRVFARWSTRLWTFFILFGLFILYTKNRRPSVTKLGEWKSDLQYKGRTTTNKEWKRRADAVKDAFIEAYNAYESKAFPKDELRPLTGDGVQILNGWGLTAVDALDTMLLMGLHAQANRTIRHVETLDFSGRHKTLFFETTIRYLGGLLSAYHLTKNPILLQKADELGKSLLAAFNTTSGLPVFAIDSGNGDRIPMDWNGGYSLLAEIASCQMEFKYLAYLTDTPIYYETVDRVTSILERQQGPGGLWNTFWNTTDGKQANKHLSIGAWADSGYEYLLKEYLLTGQTDKRLESMYKKSMFGAISQLVFISPNRHMIYITDIRERLVTAQFEHLSCFFPALLALGTHILPNWTQNELELHQMVAHGLAESCWLTYKDSPSGLGPEDVLFNPFLPRDMDSGRFIKHYDAWATTGRKGAGPIGLNPLATPVKSRIFQGVQRDYSIKLPDYKLRPETVEAMYLMWKTTKNPIWRERSWEIFENMLRWTRKDNGFAALSRAWDPQAGSQNSMPSFFLAETLKYLYLSFLDPEEDPWPLDQYVFNTEAHPFPVFAWTGAQQRRWDAVRSSFSL</sequence>
<dbReference type="InterPro" id="IPR050749">
    <property type="entry name" value="Glycosyl_Hydrolase_47"/>
</dbReference>
<dbReference type="GO" id="GO:0005783">
    <property type="term" value="C:endoplasmic reticulum"/>
    <property type="evidence" value="ECO:0007669"/>
    <property type="project" value="TreeGrafter"/>
</dbReference>
<dbReference type="AlphaFoldDB" id="A0A0C2Y013"/>
<comment type="pathway">
    <text evidence="2">Protein modification; protein glycosylation.</text>
</comment>
<evidence type="ECO:0000256" key="3">
    <source>
        <dbReference type="ARBA" id="ARBA00007658"/>
    </source>
</evidence>
<dbReference type="OrthoDB" id="8118055at2759"/>
<dbReference type="InterPro" id="IPR001382">
    <property type="entry name" value="Glyco_hydro_47"/>
</dbReference>
<evidence type="ECO:0000256" key="5">
    <source>
        <dbReference type="ARBA" id="ARBA00022801"/>
    </source>
</evidence>
<dbReference type="InterPro" id="IPR012341">
    <property type="entry name" value="6hp_glycosidase-like_sf"/>
</dbReference>
<comment type="cofactor">
    <cofactor evidence="1 11">
        <name>Ca(2+)</name>
        <dbReference type="ChEBI" id="CHEBI:29108"/>
    </cofactor>
</comment>
<dbReference type="EMBL" id="KN824277">
    <property type="protein sequence ID" value="KIM34447.1"/>
    <property type="molecule type" value="Genomic_DNA"/>
</dbReference>
<evidence type="ECO:0000256" key="2">
    <source>
        <dbReference type="ARBA" id="ARBA00004922"/>
    </source>
</evidence>
<evidence type="ECO:0000256" key="13">
    <source>
        <dbReference type="RuleBase" id="RU361193"/>
    </source>
</evidence>
<feature type="active site" description="Proton donor" evidence="10">
    <location>
        <position position="166"/>
    </location>
</feature>
<evidence type="ECO:0000256" key="8">
    <source>
        <dbReference type="ARBA" id="ARBA00047669"/>
    </source>
</evidence>
<dbReference type="Pfam" id="PF01532">
    <property type="entry name" value="Glyco_hydro_47"/>
    <property type="match status" value="1"/>
</dbReference>
<keyword evidence="6 11" id="KW-0106">Calcium</keyword>
<evidence type="ECO:0000313" key="16">
    <source>
        <dbReference type="Proteomes" id="UP000054097"/>
    </source>
</evidence>
<evidence type="ECO:0000256" key="12">
    <source>
        <dbReference type="PIRSR" id="PIRSR601382-3"/>
    </source>
</evidence>
<evidence type="ECO:0000256" key="6">
    <source>
        <dbReference type="ARBA" id="ARBA00022837"/>
    </source>
</evidence>
<protein>
    <recommendedName>
        <fullName evidence="13">alpha-1,2-Mannosidase</fullName>
        <ecNumber evidence="13">3.2.1.-</ecNumber>
    </recommendedName>
</protein>
<keyword evidence="14" id="KW-1133">Transmembrane helix</keyword>
<dbReference type="GO" id="GO:0016020">
    <property type="term" value="C:membrane"/>
    <property type="evidence" value="ECO:0007669"/>
    <property type="project" value="InterPro"/>
</dbReference>
<evidence type="ECO:0000256" key="11">
    <source>
        <dbReference type="PIRSR" id="PIRSR601382-2"/>
    </source>
</evidence>